<keyword evidence="4" id="KW-1185">Reference proteome</keyword>
<dbReference type="InterPro" id="IPR015422">
    <property type="entry name" value="PyrdxlP-dep_Trfase_small"/>
</dbReference>
<evidence type="ECO:0000313" key="3">
    <source>
        <dbReference type="EMBL" id="MEA5123768.1"/>
    </source>
</evidence>
<keyword evidence="3" id="KW-0032">Aminotransferase</keyword>
<dbReference type="InterPro" id="IPR015421">
    <property type="entry name" value="PyrdxlP-dep_Trfase_major"/>
</dbReference>
<accession>A0ABU5PVY4</accession>
<feature type="domain" description="Aminotransferase class V" evidence="2">
    <location>
        <begin position="140"/>
        <end position="420"/>
    </location>
</feature>
<organism evidence="3 4">
    <name type="scientific">Xanthomonas floridensis</name>
    <dbReference type="NCBI Taxonomy" id="1843580"/>
    <lineage>
        <taxon>Bacteria</taxon>
        <taxon>Pseudomonadati</taxon>
        <taxon>Pseudomonadota</taxon>
        <taxon>Gammaproteobacteria</taxon>
        <taxon>Lysobacterales</taxon>
        <taxon>Lysobacteraceae</taxon>
        <taxon>Xanthomonas</taxon>
    </lineage>
</organism>
<dbReference type="SUPFAM" id="SSF53383">
    <property type="entry name" value="PLP-dependent transferases"/>
    <property type="match status" value="1"/>
</dbReference>
<dbReference type="PANTHER" id="PTHR43092">
    <property type="entry name" value="L-CYSTEINE DESULFHYDRASE"/>
    <property type="match status" value="1"/>
</dbReference>
<reference evidence="3 4" key="1">
    <citation type="submission" date="2023-12" db="EMBL/GenBank/DDBJ databases">
        <title>Genome sequencing of Xanthomonas floridensis.</title>
        <authorList>
            <person name="Greer S."/>
            <person name="Harrison J."/>
            <person name="Grant M."/>
            <person name="Vicente J."/>
            <person name="Studholme D."/>
        </authorList>
    </citation>
    <scope>NUCLEOTIDE SEQUENCE [LARGE SCALE GENOMIC DNA]</scope>
    <source>
        <strain evidence="3 4">WHRI 8848</strain>
    </source>
</reference>
<evidence type="ECO:0000313" key="4">
    <source>
        <dbReference type="Proteomes" id="UP001303614"/>
    </source>
</evidence>
<dbReference type="EMBL" id="JAYFSO010000007">
    <property type="protein sequence ID" value="MEA5123768.1"/>
    <property type="molecule type" value="Genomic_DNA"/>
</dbReference>
<evidence type="ECO:0000256" key="1">
    <source>
        <dbReference type="ARBA" id="ARBA00022898"/>
    </source>
</evidence>
<dbReference type="GO" id="GO:0008483">
    <property type="term" value="F:transaminase activity"/>
    <property type="evidence" value="ECO:0007669"/>
    <property type="project" value="UniProtKB-KW"/>
</dbReference>
<dbReference type="Proteomes" id="UP001303614">
    <property type="component" value="Unassembled WGS sequence"/>
</dbReference>
<dbReference type="PANTHER" id="PTHR43092:SF6">
    <property type="entry name" value="BLR1280 PROTEIN"/>
    <property type="match status" value="1"/>
</dbReference>
<evidence type="ECO:0000259" key="2">
    <source>
        <dbReference type="Pfam" id="PF00266"/>
    </source>
</evidence>
<dbReference type="Pfam" id="PF00266">
    <property type="entry name" value="Aminotran_5"/>
    <property type="match status" value="1"/>
</dbReference>
<keyword evidence="3" id="KW-0808">Transferase</keyword>
<dbReference type="Gene3D" id="3.90.1150.10">
    <property type="entry name" value="Aspartate Aminotransferase, domain 1"/>
    <property type="match status" value="1"/>
</dbReference>
<dbReference type="RefSeq" id="WP_239692129.1">
    <property type="nucleotide sequence ID" value="NZ_JAYFSN010000006.1"/>
</dbReference>
<comment type="caution">
    <text evidence="3">The sequence shown here is derived from an EMBL/GenBank/DDBJ whole genome shotgun (WGS) entry which is preliminary data.</text>
</comment>
<dbReference type="InterPro" id="IPR000192">
    <property type="entry name" value="Aminotrans_V_dom"/>
</dbReference>
<proteinExistence type="predicted"/>
<sequence>MLHVFKPDDVIQKNSMRGVSRTCAARYRADATLSLQRISMANRRRFLQLSASIAASSLVVDAAPTALRDVPVSTKSPQLLAQDEAHWQAVRALYPVQDDIINLEHGYWGKMATPVEEALARNTHKVNRELSWYARRDYDRDFLAARTAVAAALGVKTNELMLTRNATESFVNLITQYNGLTAGDAILWADADYPEFKRMMAWLARSRGVEGHMLALPATGADDDYLAAYQQAFDAHPNLKLILLTHVSNQHGLVLPVRKIAAIARQRGIHVICDCAQSWGLLDFKRDDLDVDWAVFNLHKWIGSPVGVGALYMREGTLAPVMPFPGEDAGDGDVANRVHLATSDFAAFLTVPDALAFHRAIGGANKQARLNYLQQAWVSELKDASNVEVLGATSVHNASGMGGFRLRGQASKEQVNALQRRLQRDYGIFTVVRNDLASGACIRVTPQTFTPVAHMQALAQAVNSIAATAPKKDRQPGHTEPCLR</sequence>
<protein>
    <submittedName>
        <fullName evidence="3">Aminotransferase class V-fold PLP-dependent enzyme</fullName>
    </submittedName>
</protein>
<gene>
    <name evidence="3" type="ORF">VB146_07840</name>
</gene>
<dbReference type="Gene3D" id="3.40.640.10">
    <property type="entry name" value="Type I PLP-dependent aspartate aminotransferase-like (Major domain)"/>
    <property type="match status" value="1"/>
</dbReference>
<keyword evidence="1" id="KW-0663">Pyridoxal phosphate</keyword>
<name>A0ABU5PVY4_9XANT</name>
<dbReference type="InterPro" id="IPR015424">
    <property type="entry name" value="PyrdxlP-dep_Trfase"/>
</dbReference>